<dbReference type="OrthoDB" id="248838at2"/>
<evidence type="ECO:0000313" key="3">
    <source>
        <dbReference type="EMBL" id="QDU26853.1"/>
    </source>
</evidence>
<gene>
    <name evidence="3" type="ORF">ETAA8_19370</name>
</gene>
<organism evidence="3 4">
    <name type="scientific">Anatilimnocola aggregata</name>
    <dbReference type="NCBI Taxonomy" id="2528021"/>
    <lineage>
        <taxon>Bacteria</taxon>
        <taxon>Pseudomonadati</taxon>
        <taxon>Planctomycetota</taxon>
        <taxon>Planctomycetia</taxon>
        <taxon>Pirellulales</taxon>
        <taxon>Pirellulaceae</taxon>
        <taxon>Anatilimnocola</taxon>
    </lineage>
</organism>
<evidence type="ECO:0000256" key="1">
    <source>
        <dbReference type="SAM" id="MobiDB-lite"/>
    </source>
</evidence>
<accession>A0A517Y9E2</accession>
<evidence type="ECO:0000256" key="2">
    <source>
        <dbReference type="SAM" id="SignalP"/>
    </source>
</evidence>
<feature type="region of interest" description="Disordered" evidence="1">
    <location>
        <begin position="28"/>
        <end position="79"/>
    </location>
</feature>
<evidence type="ECO:0000313" key="4">
    <source>
        <dbReference type="Proteomes" id="UP000315017"/>
    </source>
</evidence>
<feature type="region of interest" description="Disordered" evidence="1">
    <location>
        <begin position="386"/>
        <end position="407"/>
    </location>
</feature>
<dbReference type="EMBL" id="CP036274">
    <property type="protein sequence ID" value="QDU26853.1"/>
    <property type="molecule type" value="Genomic_DNA"/>
</dbReference>
<protein>
    <submittedName>
        <fullName evidence="3">Uncharacterized protein</fullName>
    </submittedName>
</protein>
<feature type="compositionally biased region" description="Polar residues" evidence="1">
    <location>
        <begin position="28"/>
        <end position="38"/>
    </location>
</feature>
<name>A0A517Y9E2_9BACT</name>
<dbReference type="Proteomes" id="UP000315017">
    <property type="component" value="Chromosome"/>
</dbReference>
<keyword evidence="4" id="KW-1185">Reference proteome</keyword>
<dbReference type="RefSeq" id="WP_145087712.1">
    <property type="nucleotide sequence ID" value="NZ_CP036274.1"/>
</dbReference>
<proteinExistence type="predicted"/>
<feature type="compositionally biased region" description="Low complexity" evidence="1">
    <location>
        <begin position="65"/>
        <end position="76"/>
    </location>
</feature>
<feature type="signal peptide" evidence="2">
    <location>
        <begin position="1"/>
        <end position="24"/>
    </location>
</feature>
<dbReference type="KEGG" id="aagg:ETAA8_19370"/>
<feature type="compositionally biased region" description="Polar residues" evidence="1">
    <location>
        <begin position="389"/>
        <end position="407"/>
    </location>
</feature>
<feature type="chain" id="PRO_5021799098" evidence="2">
    <location>
        <begin position="25"/>
        <end position="407"/>
    </location>
</feature>
<dbReference type="AlphaFoldDB" id="A0A517Y9E2"/>
<reference evidence="3 4" key="1">
    <citation type="submission" date="2019-02" db="EMBL/GenBank/DDBJ databases">
        <title>Deep-cultivation of Planctomycetes and their phenomic and genomic characterization uncovers novel biology.</title>
        <authorList>
            <person name="Wiegand S."/>
            <person name="Jogler M."/>
            <person name="Boedeker C."/>
            <person name="Pinto D."/>
            <person name="Vollmers J."/>
            <person name="Rivas-Marin E."/>
            <person name="Kohn T."/>
            <person name="Peeters S.H."/>
            <person name="Heuer A."/>
            <person name="Rast P."/>
            <person name="Oberbeckmann S."/>
            <person name="Bunk B."/>
            <person name="Jeske O."/>
            <person name="Meyerdierks A."/>
            <person name="Storesund J.E."/>
            <person name="Kallscheuer N."/>
            <person name="Luecker S."/>
            <person name="Lage O.M."/>
            <person name="Pohl T."/>
            <person name="Merkel B.J."/>
            <person name="Hornburger P."/>
            <person name="Mueller R.-W."/>
            <person name="Bruemmer F."/>
            <person name="Labrenz M."/>
            <person name="Spormann A.M."/>
            <person name="Op den Camp H."/>
            <person name="Overmann J."/>
            <person name="Amann R."/>
            <person name="Jetten M.S.M."/>
            <person name="Mascher T."/>
            <person name="Medema M.H."/>
            <person name="Devos D.P."/>
            <person name="Kaster A.-K."/>
            <person name="Ovreas L."/>
            <person name="Rohde M."/>
            <person name="Galperin M.Y."/>
            <person name="Jogler C."/>
        </authorList>
    </citation>
    <scope>NUCLEOTIDE SEQUENCE [LARGE SCALE GENOMIC DNA]</scope>
    <source>
        <strain evidence="3 4">ETA_A8</strain>
    </source>
</reference>
<keyword evidence="2" id="KW-0732">Signal</keyword>
<sequence length="407" mass="44657" precursor="true">MFRTLAPAAVAMCLLLGNALAARAQTNSPFQPTTTLPSAPQPLDEIKKQLPGGSSALQPVQPRDGLSGLKVSKGSGTLPNQHGQVWREYDLTPYTSRIKDVAKPEQAVIDWILRETGTETWFSTPLGVLSADSSTLRVYHTQEVQAIVRDVVERFVGCDPQTQTLKLRIITISNPSWRSHAVSLLKPVDVQSSGVDAWLLSHENATVLLDQFKKRADYKELMSISQSVIHGQSLPLSQTQARNYTRWLKVRPDGWSGYDPVAGAVDEGFKLELSPLMSLDGRTVDAQFKCTIDQVEKLVNVPFDVVVGGQTQRSQIQVPQLVSWRLSERFRWPADQVLLLSCGVVASPTGETGGALAFLRPLEGRGSRSDALMLIEYSRRIPNGPADKFQNNAAGSVSTNPVSRGRY</sequence>